<dbReference type="AlphaFoldDB" id="A0A5E5BEM4"/>
<accession>A0A5E5BEM4</accession>
<evidence type="ECO:0000313" key="2">
    <source>
        <dbReference type="Proteomes" id="UP000335538"/>
    </source>
</evidence>
<dbReference type="Proteomes" id="UP000335538">
    <property type="component" value="Unassembled WGS sequence"/>
</dbReference>
<reference evidence="1 2" key="1">
    <citation type="submission" date="2019-08" db="EMBL/GenBank/DDBJ databases">
        <authorList>
            <person name="Peeters C."/>
        </authorList>
    </citation>
    <scope>NUCLEOTIDE SEQUENCE [LARGE SCALE GENOMIC DNA]</scope>
    <source>
        <strain evidence="1 2">LMG 31121</strain>
    </source>
</reference>
<evidence type="ECO:0000313" key="1">
    <source>
        <dbReference type="EMBL" id="VVE84164.1"/>
    </source>
</evidence>
<proteinExistence type="predicted"/>
<organism evidence="1 2">
    <name type="scientific">Pandoraea sputorum</name>
    <dbReference type="NCBI Taxonomy" id="93222"/>
    <lineage>
        <taxon>Bacteria</taxon>
        <taxon>Pseudomonadati</taxon>
        <taxon>Pseudomonadota</taxon>
        <taxon>Betaproteobacteria</taxon>
        <taxon>Burkholderiales</taxon>
        <taxon>Burkholderiaceae</taxon>
        <taxon>Pandoraea</taxon>
    </lineage>
</organism>
<sequence>MPLAPISDLSLVCPSDVEEYCRSGAAPDI</sequence>
<gene>
    <name evidence="1" type="ORF">PSP31121_04630</name>
</gene>
<dbReference type="EMBL" id="CABPSR010000016">
    <property type="protein sequence ID" value="VVE84164.1"/>
    <property type="molecule type" value="Genomic_DNA"/>
</dbReference>
<protein>
    <submittedName>
        <fullName evidence="1">Uncharacterized protein</fullName>
    </submittedName>
</protein>
<name>A0A5E5BEM4_9BURK</name>